<evidence type="ECO:0000256" key="2">
    <source>
        <dbReference type="ARBA" id="ARBA00023125"/>
    </source>
</evidence>
<name>A0A846U102_9MICC</name>
<dbReference type="InterPro" id="IPR009057">
    <property type="entry name" value="Homeodomain-like_sf"/>
</dbReference>
<dbReference type="AlphaFoldDB" id="A0A846U102"/>
<dbReference type="SUPFAM" id="SSF46689">
    <property type="entry name" value="Homeodomain-like"/>
    <property type="match status" value="1"/>
</dbReference>
<dbReference type="EMBL" id="JAAVUN010000017">
    <property type="protein sequence ID" value="NKE10155.1"/>
    <property type="molecule type" value="Genomic_DNA"/>
</dbReference>
<dbReference type="Proteomes" id="UP000521379">
    <property type="component" value="Unassembled WGS sequence"/>
</dbReference>
<dbReference type="Gene3D" id="1.10.357.10">
    <property type="entry name" value="Tetracycline Repressor, domain 2"/>
    <property type="match status" value="1"/>
</dbReference>
<accession>A0A846U102</accession>
<dbReference type="GO" id="GO:0000976">
    <property type="term" value="F:transcription cis-regulatory region binding"/>
    <property type="evidence" value="ECO:0007669"/>
    <property type="project" value="TreeGrafter"/>
</dbReference>
<dbReference type="PANTHER" id="PTHR30055:SF234">
    <property type="entry name" value="HTH-TYPE TRANSCRIPTIONAL REGULATOR BETI"/>
    <property type="match status" value="1"/>
</dbReference>
<evidence type="ECO:0000313" key="5">
    <source>
        <dbReference type="Proteomes" id="UP000521379"/>
    </source>
</evidence>
<dbReference type="Gene3D" id="1.10.10.60">
    <property type="entry name" value="Homeodomain-like"/>
    <property type="match status" value="1"/>
</dbReference>
<evidence type="ECO:0000256" key="3">
    <source>
        <dbReference type="ARBA" id="ARBA00023163"/>
    </source>
</evidence>
<protein>
    <submittedName>
        <fullName evidence="4">TetR/AcrR family transcriptional regulator</fullName>
    </submittedName>
</protein>
<keyword evidence="2" id="KW-0238">DNA-binding</keyword>
<evidence type="ECO:0000256" key="1">
    <source>
        <dbReference type="ARBA" id="ARBA00023015"/>
    </source>
</evidence>
<organism evidence="4 5">
    <name type="scientific">Kocuria subflava</name>
    <dbReference type="NCBI Taxonomy" id="1736139"/>
    <lineage>
        <taxon>Bacteria</taxon>
        <taxon>Bacillati</taxon>
        <taxon>Actinomycetota</taxon>
        <taxon>Actinomycetes</taxon>
        <taxon>Micrococcales</taxon>
        <taxon>Micrococcaceae</taxon>
        <taxon>Kocuria</taxon>
    </lineage>
</organism>
<evidence type="ECO:0000313" key="4">
    <source>
        <dbReference type="EMBL" id="NKE10155.1"/>
    </source>
</evidence>
<keyword evidence="1" id="KW-0805">Transcription regulation</keyword>
<keyword evidence="3" id="KW-0804">Transcription</keyword>
<dbReference type="InterPro" id="IPR036271">
    <property type="entry name" value="Tet_transcr_reg_TetR-rel_C_sf"/>
</dbReference>
<dbReference type="GO" id="GO:0003700">
    <property type="term" value="F:DNA-binding transcription factor activity"/>
    <property type="evidence" value="ECO:0007669"/>
    <property type="project" value="TreeGrafter"/>
</dbReference>
<dbReference type="SUPFAM" id="SSF48498">
    <property type="entry name" value="Tetracyclin repressor-like, C-terminal domain"/>
    <property type="match status" value="1"/>
</dbReference>
<dbReference type="InterPro" id="IPR050109">
    <property type="entry name" value="HTH-type_TetR-like_transc_reg"/>
</dbReference>
<dbReference type="PANTHER" id="PTHR30055">
    <property type="entry name" value="HTH-TYPE TRANSCRIPTIONAL REGULATOR RUTR"/>
    <property type="match status" value="1"/>
</dbReference>
<sequence length="191" mass="20449">MTLTQRQQEVFGHLRTMFLAEGFAHFTIDAAAARLQCSKSTIYALGRTREELIRAVLVHFFKGVTAVTNAALAQPGSVSQRLIAYLETMARALEPASAQFMRDVATSPSASQVYATNTKAATAKLRELLDQGVTTGEFRPAPTALVAEIIASAMDSIQQRTIQHGSGDASSYKALGELIVNGVATPAHLVN</sequence>
<proteinExistence type="predicted"/>
<reference evidence="4 5" key="1">
    <citation type="submission" date="2020-02" db="EMBL/GenBank/DDBJ databases">
        <authorList>
            <person name="Sun Q."/>
        </authorList>
    </citation>
    <scope>NUCLEOTIDE SEQUENCE [LARGE SCALE GENOMIC DNA]</scope>
    <source>
        <strain evidence="4 5">YIM 13062</strain>
    </source>
</reference>
<comment type="caution">
    <text evidence="4">The sequence shown here is derived from an EMBL/GenBank/DDBJ whole genome shotgun (WGS) entry which is preliminary data.</text>
</comment>
<keyword evidence="5" id="KW-1185">Reference proteome</keyword>
<dbReference type="RefSeq" id="WP_157980500.1">
    <property type="nucleotide sequence ID" value="NZ_JAAVUN010000017.1"/>
</dbReference>
<gene>
    <name evidence="4" type="ORF">GTW58_09470</name>
</gene>